<proteinExistence type="predicted"/>
<dbReference type="EMBL" id="HBIU01000974">
    <property type="protein sequence ID" value="CAE0620005.1"/>
    <property type="molecule type" value="Transcribed_RNA"/>
</dbReference>
<name>A0A7S3UPW4_HETAK</name>
<evidence type="ECO:0000313" key="1">
    <source>
        <dbReference type="EMBL" id="CAE0620005.1"/>
    </source>
</evidence>
<accession>A0A7S3UPW4</accession>
<sequence>MKGIFYAFTALWECSNAVHVFGGRALLDRYGITSFRKAFFAVTCPVQIKFIDRPYPGDKFLLRSLHIGCYLAAFFLLRLLFRFVVEVEVLEHYAVLEAEALVILFSCIVNVWNVPPHLYQLVLLEYPVQIVYPYGSIYFSTSSREFWSKWSRSASSIIRHMFYYPLGASRRAWLSIPLMFWLNASSHYSVSEALIGDKAEIGWNVVFGVLCLVATLEVFGNQFFERIDPESGRTAVPKWWRRIRCIVALVSLRFAAYTLLHKCLNLSLSGLVGN</sequence>
<dbReference type="AlphaFoldDB" id="A0A7S3UPW4"/>
<protein>
    <submittedName>
        <fullName evidence="1">Uncharacterized protein</fullName>
    </submittedName>
</protein>
<gene>
    <name evidence="1" type="ORF">HAKA00212_LOCUS303</name>
</gene>
<organism evidence="1">
    <name type="scientific">Heterosigma akashiwo</name>
    <name type="common">Chromophytic alga</name>
    <name type="synonym">Heterosigma carterae</name>
    <dbReference type="NCBI Taxonomy" id="2829"/>
    <lineage>
        <taxon>Eukaryota</taxon>
        <taxon>Sar</taxon>
        <taxon>Stramenopiles</taxon>
        <taxon>Ochrophyta</taxon>
        <taxon>Raphidophyceae</taxon>
        <taxon>Chattonellales</taxon>
        <taxon>Chattonellaceae</taxon>
        <taxon>Heterosigma</taxon>
    </lineage>
</organism>
<reference evidence="1" key="1">
    <citation type="submission" date="2021-01" db="EMBL/GenBank/DDBJ databases">
        <authorList>
            <person name="Corre E."/>
            <person name="Pelletier E."/>
            <person name="Niang G."/>
            <person name="Scheremetjew M."/>
            <person name="Finn R."/>
            <person name="Kale V."/>
            <person name="Holt S."/>
            <person name="Cochrane G."/>
            <person name="Meng A."/>
            <person name="Brown T."/>
            <person name="Cohen L."/>
        </authorList>
    </citation>
    <scope>NUCLEOTIDE SEQUENCE</scope>
    <source>
        <strain evidence="1">CCMP3107</strain>
    </source>
</reference>